<sequence length="58" mass="6695">MQAMPVEMKRKYLLIAAFRVTFRNFSVIKKADIQDTRIFKAAITVTTLPYCTSLSPRI</sequence>
<protein>
    <submittedName>
        <fullName evidence="1">Uncharacterized protein</fullName>
    </submittedName>
</protein>
<accession>A0A7Z0MND3</accession>
<dbReference type="EMBL" id="JACCHS010000017">
    <property type="protein sequence ID" value="NYT46580.1"/>
    <property type="molecule type" value="Genomic_DNA"/>
</dbReference>
<evidence type="ECO:0000313" key="1">
    <source>
        <dbReference type="EMBL" id="NYT46580.1"/>
    </source>
</evidence>
<evidence type="ECO:0000313" key="2">
    <source>
        <dbReference type="Proteomes" id="UP000537890"/>
    </source>
</evidence>
<proteinExistence type="predicted"/>
<gene>
    <name evidence="1" type="ORF">H0A75_01700</name>
</gene>
<name>A0A7Z0MND3_9GAMM</name>
<dbReference type="AlphaFoldDB" id="A0A7Z0MND3"/>
<comment type="caution">
    <text evidence="1">The sequence shown here is derived from an EMBL/GenBank/DDBJ whole genome shotgun (WGS) entry which is preliminary data.</text>
</comment>
<dbReference type="Proteomes" id="UP000537890">
    <property type="component" value="Unassembled WGS sequence"/>
</dbReference>
<reference evidence="1 2" key="1">
    <citation type="submission" date="2020-05" db="EMBL/GenBank/DDBJ databases">
        <title>Horizontal transmission and recombination maintain forever young bacterial symbiont genomes.</title>
        <authorList>
            <person name="Russell S.L."/>
            <person name="Pepper-Tunick E."/>
            <person name="Svedberg J."/>
            <person name="Byrne A."/>
            <person name="Ruelas Castillo J."/>
            <person name="Vollmers C."/>
            <person name="Beinart R.A."/>
            <person name="Corbett-Detig R."/>
        </authorList>
    </citation>
    <scope>NUCLEOTIDE SEQUENCE [LARGE SCALE GENOMIC DNA]</scope>
    <source>
        <strain evidence="1">4727-3</strain>
    </source>
</reference>
<organism evidence="1 2">
    <name type="scientific">Candidatus Methanofishera endochildressiae</name>
    <dbReference type="NCBI Taxonomy" id="2738884"/>
    <lineage>
        <taxon>Bacteria</taxon>
        <taxon>Pseudomonadati</taxon>
        <taxon>Pseudomonadota</taxon>
        <taxon>Gammaproteobacteria</taxon>
        <taxon>Candidatus Methanofishera</taxon>
    </lineage>
</organism>